<evidence type="ECO:0000256" key="4">
    <source>
        <dbReference type="ARBA" id="ARBA00022723"/>
    </source>
</evidence>
<dbReference type="CDD" id="cd01335">
    <property type="entry name" value="Radical_SAM"/>
    <property type="match status" value="1"/>
</dbReference>
<keyword evidence="10" id="KW-1185">Reference proteome</keyword>
<dbReference type="EMBL" id="NRQW01000146">
    <property type="protein sequence ID" value="PLZ91965.1"/>
    <property type="molecule type" value="Genomic_DNA"/>
</dbReference>
<reference evidence="9 10" key="1">
    <citation type="submission" date="2017-08" db="EMBL/GenBank/DDBJ databases">
        <title>Genomes of Fischerella (Mastigocladus) sp. strains.</title>
        <authorList>
            <person name="Miller S.R."/>
        </authorList>
    </citation>
    <scope>NUCLEOTIDE SEQUENCE [LARGE SCALE GENOMIC DNA]</scope>
    <source>
        <strain evidence="9 10">CCMEE 5323</strain>
    </source>
</reference>
<evidence type="ECO:0000256" key="2">
    <source>
        <dbReference type="ARBA" id="ARBA00022485"/>
    </source>
</evidence>
<evidence type="ECO:0000256" key="1">
    <source>
        <dbReference type="ARBA" id="ARBA00001966"/>
    </source>
</evidence>
<accession>A0A2N6K5R7</accession>
<gene>
    <name evidence="9" type="ORF">CEN44_07190</name>
</gene>
<comment type="caution">
    <text evidence="9">The sequence shown here is derived from an EMBL/GenBank/DDBJ whole genome shotgun (WGS) entry which is preliminary data.</text>
</comment>
<dbReference type="Gene3D" id="3.20.20.70">
    <property type="entry name" value="Aldolase class I"/>
    <property type="match status" value="1"/>
</dbReference>
<keyword evidence="4" id="KW-0479">Metal-binding</keyword>
<feature type="domain" description="Radical SAM core" evidence="7">
    <location>
        <begin position="58"/>
        <end position="197"/>
    </location>
</feature>
<dbReference type="CDD" id="cd21109">
    <property type="entry name" value="SPASM"/>
    <property type="match status" value="1"/>
</dbReference>
<feature type="domain" description="4Fe4S-binding SPASM" evidence="8">
    <location>
        <begin position="274"/>
        <end position="334"/>
    </location>
</feature>
<dbReference type="SFLD" id="SFLDS00029">
    <property type="entry name" value="Radical_SAM"/>
    <property type="match status" value="1"/>
</dbReference>
<dbReference type="Pfam" id="PF04055">
    <property type="entry name" value="Radical_SAM"/>
    <property type="match status" value="1"/>
</dbReference>
<evidence type="ECO:0000259" key="8">
    <source>
        <dbReference type="Pfam" id="PF13186"/>
    </source>
</evidence>
<dbReference type="PANTHER" id="PTHR11228:SF7">
    <property type="entry name" value="PQQA PEPTIDE CYCLASE"/>
    <property type="match status" value="1"/>
</dbReference>
<keyword evidence="5" id="KW-0408">Iron</keyword>
<dbReference type="InterPro" id="IPR050377">
    <property type="entry name" value="Radical_SAM_PqqE_MftC-like"/>
</dbReference>
<dbReference type="RefSeq" id="WP_016869573.1">
    <property type="nucleotide sequence ID" value="NZ_CAWNVR010000227.1"/>
</dbReference>
<sequence>MYNVIKRLIPQNLKSVLKPKIEYLLDVIVTEYYFHFRRSETQQELKLIRNLPRNLHIEGTNICNAKCTFCAYPQMERGKEIMPMEEFRRILDEYVAMGGQYVSLTPIVGDPFVDRYLFERLDNLNSRPHIKGFYFYTNAILMKPEVSEKLLTYGEKLNIYVSWGGFDRETYKAIMGVDRFDIVRRNIKAFIEAKLKLHSSTGLTIALRCPPTKWSGDLWEKFNQWKNEKIINIQFINAYDSWAGKVKDEELKRVGLEPVIQPYKRGACELLYMKPIILANSKVNACACRDVEAELIIGDLKESTLPEIWSGQGIEELINRQENGDFPDVCKRCTWYISVYNYRKRNSRISTMQHWSED</sequence>
<dbReference type="SFLD" id="SFLDG01067">
    <property type="entry name" value="SPASM/twitch_domain_containing"/>
    <property type="match status" value="1"/>
</dbReference>
<dbReference type="Proteomes" id="UP000235036">
    <property type="component" value="Unassembled WGS sequence"/>
</dbReference>
<evidence type="ECO:0000259" key="7">
    <source>
        <dbReference type="Pfam" id="PF04055"/>
    </source>
</evidence>
<evidence type="ECO:0000256" key="3">
    <source>
        <dbReference type="ARBA" id="ARBA00022691"/>
    </source>
</evidence>
<evidence type="ECO:0000313" key="9">
    <source>
        <dbReference type="EMBL" id="PLZ91965.1"/>
    </source>
</evidence>
<dbReference type="GO" id="GO:0003824">
    <property type="term" value="F:catalytic activity"/>
    <property type="evidence" value="ECO:0007669"/>
    <property type="project" value="InterPro"/>
</dbReference>
<organism evidence="9 10">
    <name type="scientific">Fischerella muscicola CCMEE 5323</name>
    <dbReference type="NCBI Taxonomy" id="2019572"/>
    <lineage>
        <taxon>Bacteria</taxon>
        <taxon>Bacillati</taxon>
        <taxon>Cyanobacteriota</taxon>
        <taxon>Cyanophyceae</taxon>
        <taxon>Nostocales</taxon>
        <taxon>Hapalosiphonaceae</taxon>
        <taxon>Fischerella</taxon>
    </lineage>
</organism>
<evidence type="ECO:0000256" key="6">
    <source>
        <dbReference type="ARBA" id="ARBA00023014"/>
    </source>
</evidence>
<dbReference type="PANTHER" id="PTHR11228">
    <property type="entry name" value="RADICAL SAM DOMAIN PROTEIN"/>
    <property type="match status" value="1"/>
</dbReference>
<dbReference type="AlphaFoldDB" id="A0A2N6K5R7"/>
<dbReference type="InterPro" id="IPR023885">
    <property type="entry name" value="4Fe4S-binding_SPASM_dom"/>
</dbReference>
<dbReference type="InterPro" id="IPR058240">
    <property type="entry name" value="rSAM_sf"/>
</dbReference>
<protein>
    <submittedName>
        <fullName evidence="9">Radical SAM protein</fullName>
    </submittedName>
</protein>
<dbReference type="Pfam" id="PF13186">
    <property type="entry name" value="SPASM"/>
    <property type="match status" value="1"/>
</dbReference>
<evidence type="ECO:0000313" key="10">
    <source>
        <dbReference type="Proteomes" id="UP000235036"/>
    </source>
</evidence>
<keyword evidence="3" id="KW-0949">S-adenosyl-L-methionine</keyword>
<dbReference type="InterPro" id="IPR034391">
    <property type="entry name" value="AdoMet-like_SPASM_containing"/>
</dbReference>
<keyword evidence="2" id="KW-0004">4Fe-4S</keyword>
<dbReference type="InterPro" id="IPR013785">
    <property type="entry name" value="Aldolase_TIM"/>
</dbReference>
<dbReference type="SUPFAM" id="SSF102114">
    <property type="entry name" value="Radical SAM enzymes"/>
    <property type="match status" value="1"/>
</dbReference>
<dbReference type="InterPro" id="IPR007197">
    <property type="entry name" value="rSAM"/>
</dbReference>
<dbReference type="GO" id="GO:0046872">
    <property type="term" value="F:metal ion binding"/>
    <property type="evidence" value="ECO:0007669"/>
    <property type="project" value="UniProtKB-KW"/>
</dbReference>
<dbReference type="SFLD" id="SFLDG01387">
    <property type="entry name" value="BtrN-like_SPASM_domain_contain"/>
    <property type="match status" value="1"/>
</dbReference>
<dbReference type="GO" id="GO:0051536">
    <property type="term" value="F:iron-sulfur cluster binding"/>
    <property type="evidence" value="ECO:0007669"/>
    <property type="project" value="UniProtKB-KW"/>
</dbReference>
<keyword evidence="6" id="KW-0411">Iron-sulfur</keyword>
<proteinExistence type="predicted"/>
<comment type="cofactor">
    <cofactor evidence="1">
        <name>[4Fe-4S] cluster</name>
        <dbReference type="ChEBI" id="CHEBI:49883"/>
    </cofactor>
</comment>
<evidence type="ECO:0000256" key="5">
    <source>
        <dbReference type="ARBA" id="ARBA00023004"/>
    </source>
</evidence>
<name>A0A2N6K5R7_FISMU</name>